<dbReference type="AlphaFoldDB" id="A0A432XRB1"/>
<dbReference type="InterPro" id="IPR048950">
    <property type="entry name" value="Ppx_GppA_C"/>
</dbReference>
<name>A0A432XRB1_9GAMM</name>
<dbReference type="OrthoDB" id="9793035at2"/>
<evidence type="ECO:0000259" key="3">
    <source>
        <dbReference type="Pfam" id="PF21447"/>
    </source>
</evidence>
<evidence type="ECO:0000313" key="4">
    <source>
        <dbReference type="EMBL" id="RUO51203.1"/>
    </source>
</evidence>
<dbReference type="InterPro" id="IPR030673">
    <property type="entry name" value="PyroPPase_GppA_Ppx"/>
</dbReference>
<evidence type="ECO:0000256" key="1">
    <source>
        <dbReference type="ARBA" id="ARBA00022801"/>
    </source>
</evidence>
<dbReference type="SUPFAM" id="SSF109604">
    <property type="entry name" value="HD-domain/PDEase-like"/>
    <property type="match status" value="1"/>
</dbReference>
<dbReference type="Gene3D" id="3.30.420.150">
    <property type="entry name" value="Exopolyphosphatase. Domain 2"/>
    <property type="match status" value="1"/>
</dbReference>
<organism evidence="4 5">
    <name type="scientific">Idiomarina fontislapidosi</name>
    <dbReference type="NCBI Taxonomy" id="263723"/>
    <lineage>
        <taxon>Bacteria</taxon>
        <taxon>Pseudomonadati</taxon>
        <taxon>Pseudomonadota</taxon>
        <taxon>Gammaproteobacteria</taxon>
        <taxon>Alteromonadales</taxon>
        <taxon>Idiomarinaceae</taxon>
        <taxon>Idiomarina</taxon>
    </lineage>
</organism>
<reference evidence="5" key="1">
    <citation type="journal article" date="2018" name="Front. Microbiol.">
        <title>Genome-Based Analysis Reveals the Taxonomy and Diversity of the Family Idiomarinaceae.</title>
        <authorList>
            <person name="Liu Y."/>
            <person name="Lai Q."/>
            <person name="Shao Z."/>
        </authorList>
    </citation>
    <scope>NUCLEOTIDE SEQUENCE [LARGE SCALE GENOMIC DNA]</scope>
    <source>
        <strain evidence="5">F23</strain>
    </source>
</reference>
<dbReference type="GO" id="GO:0006798">
    <property type="term" value="P:polyphosphate catabolic process"/>
    <property type="evidence" value="ECO:0007669"/>
    <property type="project" value="TreeGrafter"/>
</dbReference>
<dbReference type="PIRSF" id="PIRSF001267">
    <property type="entry name" value="Pyrophosphatase_GppA_Ppx"/>
    <property type="match status" value="1"/>
</dbReference>
<dbReference type="Proteomes" id="UP000287330">
    <property type="component" value="Unassembled WGS sequence"/>
</dbReference>
<protein>
    <submittedName>
        <fullName evidence="4">Exopolyphosphatase</fullName>
    </submittedName>
</protein>
<dbReference type="PANTHER" id="PTHR30005">
    <property type="entry name" value="EXOPOLYPHOSPHATASE"/>
    <property type="match status" value="1"/>
</dbReference>
<dbReference type="Pfam" id="PF21447">
    <property type="entry name" value="Ppx-GppA_III"/>
    <property type="match status" value="1"/>
</dbReference>
<gene>
    <name evidence="4" type="ORF">CWE25_11645</name>
</gene>
<dbReference type="Gene3D" id="1.10.3210.10">
    <property type="entry name" value="Hypothetical protein af1432"/>
    <property type="match status" value="1"/>
</dbReference>
<dbReference type="InterPro" id="IPR043129">
    <property type="entry name" value="ATPase_NBD"/>
</dbReference>
<dbReference type="InterPro" id="IPR003695">
    <property type="entry name" value="Ppx_GppA_N"/>
</dbReference>
<dbReference type="CDD" id="cd24053">
    <property type="entry name" value="ASKHA_NBD_EcPPX-GppA-like"/>
    <property type="match status" value="1"/>
</dbReference>
<dbReference type="SUPFAM" id="SSF53067">
    <property type="entry name" value="Actin-like ATPase domain"/>
    <property type="match status" value="2"/>
</dbReference>
<feature type="domain" description="Ppx/GppA phosphatase N-terminal" evidence="2">
    <location>
        <begin position="40"/>
        <end position="319"/>
    </location>
</feature>
<dbReference type="PANTHER" id="PTHR30005:SF14">
    <property type="entry name" value="EXOPOLYPHOSPHATASE"/>
    <property type="match status" value="1"/>
</dbReference>
<dbReference type="FunFam" id="3.30.420.40:FF:000023">
    <property type="entry name" value="Guanosine-5'-triphosphate,3'-diphosphate pyrophosphatase"/>
    <property type="match status" value="1"/>
</dbReference>
<proteinExistence type="predicted"/>
<evidence type="ECO:0000313" key="5">
    <source>
        <dbReference type="Proteomes" id="UP000287330"/>
    </source>
</evidence>
<dbReference type="GO" id="GO:0004309">
    <property type="term" value="F:exopolyphosphatase activity"/>
    <property type="evidence" value="ECO:0007669"/>
    <property type="project" value="TreeGrafter"/>
</dbReference>
<feature type="domain" description="Ppx/GppA phosphatase C-terminal" evidence="3">
    <location>
        <begin position="327"/>
        <end position="498"/>
    </location>
</feature>
<keyword evidence="1" id="KW-0378">Hydrolase</keyword>
<dbReference type="Gene3D" id="3.30.420.40">
    <property type="match status" value="1"/>
</dbReference>
<dbReference type="EMBL" id="PIPV01000012">
    <property type="protein sequence ID" value="RUO51203.1"/>
    <property type="molecule type" value="Genomic_DNA"/>
</dbReference>
<sequence length="512" mass="56646">MNTSNEESMTQTNDSEWLKSDSREHLAALDLGSNSFHLIIGRVIEGQIQPIHKFKQRVSLAEGLLSKGISVEAFERGLDALSQFAMHLRDFAPERVRVVATHTLREANNRKEFIQAARQLLPFPIEVISGREEARLIYLGVAQAVPFRGPRLIIDIGGGSTEFAVGKDEVPELLLSKSFGSLVVSERFFAKGKITEKRFNKAVLSVKQELEPFSKQLKRARAEQVLGTSGTIKALAKWIHPNTEGDLSIELQQLHQLRDKLLALKDLAQIDPAEVEPARIPSIVGGLAVLIAVCEELNIDRLNSVDAALREGVLFELAEQAVFHKDIRYKTIQSMAVRYQVDDAQAERVLASVERVLEGVGKAWKLNTPDIKLLLTGASGLHEVGMNISSSGIQKHSGYILSNAYMPGFSSDEQRVLALLCRYFRKKISAEDLSDFAQFDHLTVARMIVVIRLGVLLNASRQTHDALRSVSLKGSTLMLKLQGPLANSAILAADIERENKHLSVLGYQLVIA</sequence>
<evidence type="ECO:0000259" key="2">
    <source>
        <dbReference type="Pfam" id="PF02541"/>
    </source>
</evidence>
<accession>A0A432XRB1</accession>
<keyword evidence="5" id="KW-1185">Reference proteome</keyword>
<dbReference type="InterPro" id="IPR050273">
    <property type="entry name" value="GppA/Ppx_hydrolase"/>
</dbReference>
<comment type="caution">
    <text evidence="4">The sequence shown here is derived from an EMBL/GenBank/DDBJ whole genome shotgun (WGS) entry which is preliminary data.</text>
</comment>
<dbReference type="Pfam" id="PF02541">
    <property type="entry name" value="Ppx-GppA"/>
    <property type="match status" value="1"/>
</dbReference>